<evidence type="ECO:0000256" key="1">
    <source>
        <dbReference type="SAM" id="MobiDB-lite"/>
    </source>
</evidence>
<proteinExistence type="predicted"/>
<comment type="caution">
    <text evidence="2">The sequence shown here is derived from an EMBL/GenBank/DDBJ whole genome shotgun (WGS) entry which is preliminary data.</text>
</comment>
<accession>A0A8H2W1I4</accession>
<reference evidence="2" key="1">
    <citation type="submission" date="2020-10" db="EMBL/GenBank/DDBJ databases">
        <authorList>
            <person name="Kusch S."/>
        </authorList>
    </citation>
    <scope>NUCLEOTIDE SEQUENCE</scope>
    <source>
        <strain evidence="2">SwB9</strain>
    </source>
</reference>
<feature type="region of interest" description="Disordered" evidence="1">
    <location>
        <begin position="203"/>
        <end position="313"/>
    </location>
</feature>
<protein>
    <submittedName>
        <fullName evidence="2">F3f79a54-22b5-4e16-9c5e-3a6ae34b98e8</fullName>
    </submittedName>
</protein>
<dbReference type="AlphaFoldDB" id="A0A8H2W1I4"/>
<dbReference type="EMBL" id="CAJHIA010000032">
    <property type="protein sequence ID" value="CAD6448673.1"/>
    <property type="molecule type" value="Genomic_DNA"/>
</dbReference>
<keyword evidence="3" id="KW-1185">Reference proteome</keyword>
<feature type="compositionally biased region" description="Acidic residues" evidence="1">
    <location>
        <begin position="477"/>
        <end position="509"/>
    </location>
</feature>
<evidence type="ECO:0000313" key="2">
    <source>
        <dbReference type="EMBL" id="CAD6448673.1"/>
    </source>
</evidence>
<dbReference type="Proteomes" id="UP000624404">
    <property type="component" value="Unassembled WGS sequence"/>
</dbReference>
<feature type="compositionally biased region" description="Basic and acidic residues" evidence="1">
    <location>
        <begin position="510"/>
        <end position="524"/>
    </location>
</feature>
<evidence type="ECO:0000313" key="3">
    <source>
        <dbReference type="Proteomes" id="UP000624404"/>
    </source>
</evidence>
<organism evidence="2 3">
    <name type="scientific">Sclerotinia trifoliorum</name>
    <dbReference type="NCBI Taxonomy" id="28548"/>
    <lineage>
        <taxon>Eukaryota</taxon>
        <taxon>Fungi</taxon>
        <taxon>Dikarya</taxon>
        <taxon>Ascomycota</taxon>
        <taxon>Pezizomycotina</taxon>
        <taxon>Leotiomycetes</taxon>
        <taxon>Helotiales</taxon>
        <taxon>Sclerotiniaceae</taxon>
        <taxon>Sclerotinia</taxon>
    </lineage>
</organism>
<feature type="compositionally biased region" description="Low complexity" evidence="1">
    <location>
        <begin position="104"/>
        <end position="130"/>
    </location>
</feature>
<name>A0A8H2W1I4_9HELO</name>
<feature type="region of interest" description="Disordered" evidence="1">
    <location>
        <begin position="463"/>
        <end position="524"/>
    </location>
</feature>
<sequence length="524" mass="58482">MIRLFGSNTSFSPQEMIPLTSSSTSQQHLIILPASRAGNYLGTSFLYWVSSLNCHFFTVGFLNLYLITIYQTLLHSEVHNFSNKSSELSLYATFSLRTSKLTSFNMSSSSGTSSPSMPNSSAESSSWRATSQEDSSDRSDVYSSRNSSPAKSLATKPVTAKKQKLSEKTAKFTATDKGGNALDEDIGQERKLNSSKATIIQKKPVSKTATVAEVDSDSDGGEPEERPIKKPVAASKSKSKSAITKNTAAKAKKNAEVRGNATLTVSDAKDAESTGKPAPTSKLRKRRAAIPTNDGARKRARLPQNTYTPDSYEGLNKEDKLLFDLKTRSPEATWRDLVEEFNLKLQSNPRVNLDALRMRWPRVKAAATEIAHGDIQKMCVYKQDMEVQLETTREELLAKFERDKEAILRKFKADMWTEIAKYVAQDGGNQYEPATLQRKYGFYQRQGRIDENDKYVAWMDQDEKGRKAKKRSKTLMEENDAEASEGDDEESDVGEKAEDDNDDDDEEDKVDAKGEDEYMSHGED</sequence>
<gene>
    <name evidence="2" type="ORF">SCLTRI_LOCUS8466</name>
</gene>
<dbReference type="OrthoDB" id="3547162at2759"/>
<feature type="compositionally biased region" description="Low complexity" evidence="1">
    <location>
        <begin position="230"/>
        <end position="249"/>
    </location>
</feature>
<feature type="region of interest" description="Disordered" evidence="1">
    <location>
        <begin position="104"/>
        <end position="184"/>
    </location>
</feature>